<dbReference type="GO" id="GO:0008840">
    <property type="term" value="F:4-hydroxy-tetrahydrodipicolinate synthase activity"/>
    <property type="evidence" value="ECO:0007669"/>
    <property type="project" value="TreeGrafter"/>
</dbReference>
<dbReference type="Gene3D" id="3.20.20.70">
    <property type="entry name" value="Aldolase class I"/>
    <property type="match status" value="1"/>
</dbReference>
<evidence type="ECO:0000256" key="1">
    <source>
        <dbReference type="ARBA" id="ARBA00007592"/>
    </source>
</evidence>
<feature type="binding site" evidence="4">
    <location>
        <position position="203"/>
    </location>
    <ligand>
        <name>pyruvate</name>
        <dbReference type="ChEBI" id="CHEBI:15361"/>
    </ligand>
</feature>
<sequence length="291" mass="30700">MIKGSIVDLVTPQLADGAPDLEAIEALMDWHVSERSAAVLIGGAAGQVATPDFEDRRELLQRAIWQADGRLPVIAAVRLDEASEALVMARAAEEAGAHALLLELPGAIASSSEELLAQIRTLAQATKLPLIVRPATARSAPLPAAVVAELTKIKGVAGFVEGSADSNRVRELLALGLPKDFALYSGHDGSARVSILQGFHGCISITANVAPSLVRDVHAAALAGDRNGSEELEARLHPLYEALMTEAHSAPVKWALVEMGKINEGPQPPKLPQSSDYSHLRRALRSAKVLG</sequence>
<protein>
    <submittedName>
        <fullName evidence="5">4-hydroxy-tetrahydrodipicolinate synthase</fullName>
    </submittedName>
</protein>
<gene>
    <name evidence="5" type="ORF">DFR24_3872</name>
</gene>
<dbReference type="PANTHER" id="PTHR12128:SF66">
    <property type="entry name" value="4-HYDROXY-2-OXOGLUTARATE ALDOLASE, MITOCHONDRIAL"/>
    <property type="match status" value="1"/>
</dbReference>
<evidence type="ECO:0000313" key="5">
    <source>
        <dbReference type="EMBL" id="TDU26841.1"/>
    </source>
</evidence>
<dbReference type="PANTHER" id="PTHR12128">
    <property type="entry name" value="DIHYDRODIPICOLINATE SYNTHASE"/>
    <property type="match status" value="1"/>
</dbReference>
<dbReference type="OrthoDB" id="5741132at2"/>
<keyword evidence="6" id="KW-1185">Reference proteome</keyword>
<organism evidence="5 6">
    <name type="scientific">Panacagrimonas perspica</name>
    <dbReference type="NCBI Taxonomy" id="381431"/>
    <lineage>
        <taxon>Bacteria</taxon>
        <taxon>Pseudomonadati</taxon>
        <taxon>Pseudomonadota</taxon>
        <taxon>Gammaproteobacteria</taxon>
        <taxon>Nevskiales</taxon>
        <taxon>Nevskiaceae</taxon>
        <taxon>Panacagrimonas</taxon>
    </lineage>
</organism>
<dbReference type="EMBL" id="SOBT01000010">
    <property type="protein sequence ID" value="TDU26841.1"/>
    <property type="molecule type" value="Genomic_DNA"/>
</dbReference>
<dbReference type="Pfam" id="PF00701">
    <property type="entry name" value="DHDPS"/>
    <property type="match status" value="1"/>
</dbReference>
<evidence type="ECO:0000256" key="4">
    <source>
        <dbReference type="PIRSR" id="PIRSR001365-2"/>
    </source>
</evidence>
<dbReference type="SMART" id="SM01130">
    <property type="entry name" value="DHDPS"/>
    <property type="match status" value="1"/>
</dbReference>
<proteinExistence type="inferred from homology"/>
<reference evidence="5 6" key="1">
    <citation type="submission" date="2019-03" db="EMBL/GenBank/DDBJ databases">
        <title>Genomic Encyclopedia of Type Strains, Phase IV (KMG-IV): sequencing the most valuable type-strain genomes for metagenomic binning, comparative biology and taxonomic classification.</title>
        <authorList>
            <person name="Goeker M."/>
        </authorList>
    </citation>
    <scope>NUCLEOTIDE SEQUENCE [LARGE SCALE GENOMIC DNA]</scope>
    <source>
        <strain evidence="5 6">DSM 26377</strain>
    </source>
</reference>
<evidence type="ECO:0000256" key="2">
    <source>
        <dbReference type="ARBA" id="ARBA00023239"/>
    </source>
</evidence>
<dbReference type="RefSeq" id="WP_133883000.1">
    <property type="nucleotide sequence ID" value="NZ_MWIN01000009.1"/>
</dbReference>
<keyword evidence="2 3" id="KW-0456">Lyase</keyword>
<dbReference type="InterPro" id="IPR002220">
    <property type="entry name" value="DapA-like"/>
</dbReference>
<dbReference type="SUPFAM" id="SSF51569">
    <property type="entry name" value="Aldolase"/>
    <property type="match status" value="1"/>
</dbReference>
<comment type="similarity">
    <text evidence="1 3">Belongs to the DapA family.</text>
</comment>
<accession>A0A4S3K644</accession>
<dbReference type="AlphaFoldDB" id="A0A4S3K644"/>
<dbReference type="Proteomes" id="UP000295341">
    <property type="component" value="Unassembled WGS sequence"/>
</dbReference>
<evidence type="ECO:0000256" key="3">
    <source>
        <dbReference type="PIRNR" id="PIRNR001365"/>
    </source>
</evidence>
<dbReference type="PIRSF" id="PIRSF001365">
    <property type="entry name" value="DHDPS"/>
    <property type="match status" value="1"/>
</dbReference>
<evidence type="ECO:0000313" key="6">
    <source>
        <dbReference type="Proteomes" id="UP000295341"/>
    </source>
</evidence>
<comment type="caution">
    <text evidence="5">The sequence shown here is derived from an EMBL/GenBank/DDBJ whole genome shotgun (WGS) entry which is preliminary data.</text>
</comment>
<dbReference type="InterPro" id="IPR013785">
    <property type="entry name" value="Aldolase_TIM"/>
</dbReference>
<name>A0A4S3K644_9GAMM</name>
<dbReference type="GO" id="GO:0005829">
    <property type="term" value="C:cytosol"/>
    <property type="evidence" value="ECO:0007669"/>
    <property type="project" value="TreeGrafter"/>
</dbReference>